<feature type="signal peptide" evidence="1">
    <location>
        <begin position="1"/>
        <end position="18"/>
    </location>
</feature>
<dbReference type="PANTHER" id="PTHR24020:SF20">
    <property type="entry name" value="PH DOMAIN-CONTAINING PROTEIN"/>
    <property type="match status" value="1"/>
</dbReference>
<organism evidence="3 4">
    <name type="scientific">Biomphalaria glabrata</name>
    <name type="common">Bloodfluke planorb</name>
    <name type="synonym">Freshwater snail</name>
    <dbReference type="NCBI Taxonomy" id="6526"/>
    <lineage>
        <taxon>Eukaryota</taxon>
        <taxon>Metazoa</taxon>
        <taxon>Spiralia</taxon>
        <taxon>Lophotrochozoa</taxon>
        <taxon>Mollusca</taxon>
        <taxon>Gastropoda</taxon>
        <taxon>Heterobranchia</taxon>
        <taxon>Euthyneura</taxon>
        <taxon>Panpulmonata</taxon>
        <taxon>Hygrophila</taxon>
        <taxon>Lymnaeoidea</taxon>
        <taxon>Planorbidae</taxon>
        <taxon>Biomphalaria</taxon>
    </lineage>
</organism>
<dbReference type="InterPro" id="IPR036465">
    <property type="entry name" value="vWFA_dom_sf"/>
</dbReference>
<dbReference type="PROSITE" id="PS50234">
    <property type="entry name" value="VWFA"/>
    <property type="match status" value="1"/>
</dbReference>
<dbReference type="OrthoDB" id="6132182at2759"/>
<feature type="domain" description="VWFA" evidence="2">
    <location>
        <begin position="169"/>
        <end position="343"/>
    </location>
</feature>
<evidence type="ECO:0000313" key="4">
    <source>
        <dbReference type="RefSeq" id="XP_055867091.1"/>
    </source>
</evidence>
<dbReference type="InterPro" id="IPR002035">
    <property type="entry name" value="VWF_A"/>
</dbReference>
<keyword evidence="1" id="KW-0732">Signal</keyword>
<keyword evidence="3" id="KW-1185">Reference proteome</keyword>
<reference evidence="4" key="1">
    <citation type="submission" date="2025-08" db="UniProtKB">
        <authorList>
            <consortium name="RefSeq"/>
        </authorList>
    </citation>
    <scope>IDENTIFICATION</scope>
</reference>
<dbReference type="PRINTS" id="PR00453">
    <property type="entry name" value="VWFADOMAIN"/>
</dbReference>
<proteinExistence type="predicted"/>
<feature type="chain" id="PRO_5040979716" evidence="1">
    <location>
        <begin position="19"/>
        <end position="412"/>
    </location>
</feature>
<evidence type="ECO:0000256" key="1">
    <source>
        <dbReference type="SAM" id="SignalP"/>
    </source>
</evidence>
<gene>
    <name evidence="4" type="primary">LOC106053117</name>
</gene>
<dbReference type="InterPro" id="IPR050525">
    <property type="entry name" value="ECM_Assembly_Org"/>
</dbReference>
<evidence type="ECO:0000313" key="3">
    <source>
        <dbReference type="Proteomes" id="UP001165740"/>
    </source>
</evidence>
<dbReference type="Proteomes" id="UP001165740">
    <property type="component" value="Chromosome 14"/>
</dbReference>
<accession>A0A9W2YWK7</accession>
<dbReference type="PANTHER" id="PTHR24020">
    <property type="entry name" value="COLLAGEN ALPHA"/>
    <property type="match status" value="1"/>
</dbReference>
<dbReference type="AlphaFoldDB" id="A0A9W2YWK7"/>
<protein>
    <submittedName>
        <fullName evidence="4">Collagen alpha-1(XIV) chain-like</fullName>
    </submittedName>
</protein>
<dbReference type="CDD" id="cd01450">
    <property type="entry name" value="vWFA_subfamily_ECM"/>
    <property type="match status" value="1"/>
</dbReference>
<dbReference type="GeneID" id="106053117"/>
<dbReference type="SUPFAM" id="SSF53300">
    <property type="entry name" value="vWA-like"/>
    <property type="match status" value="1"/>
</dbReference>
<dbReference type="SMART" id="SM00327">
    <property type="entry name" value="VWA"/>
    <property type="match status" value="1"/>
</dbReference>
<evidence type="ECO:0000259" key="2">
    <source>
        <dbReference type="PROSITE" id="PS50234"/>
    </source>
</evidence>
<name>A0A9W2YWK7_BIOGL</name>
<dbReference type="Gene3D" id="3.40.50.410">
    <property type="entry name" value="von Willebrand factor, type A domain"/>
    <property type="match status" value="1"/>
</dbReference>
<dbReference type="Pfam" id="PF00092">
    <property type="entry name" value="VWA"/>
    <property type="match status" value="1"/>
</dbReference>
<sequence length="412" mass="42767">MRVVQIVLIACLVTQSFGLFNFVKDVIGGAGNALNEVATGTGNFVKDVVGSGTNVVGKVVETGVGAVDKVVSGTGTAVGQILEGNLGGALGTVAGTVLDTGFGILGGGVDIFGNIISDSLTIGKNVLGSVVDTGVVLFCAVGGLIVDCRKAPGSVSVAPLPFQCRGKSDIIIVIDASGSVGSLNFKKQLSFAANLAGAFLIGPNNARFGVVGFSTNYQKWFNLNQYNDPVEVMKAILKTPYSAGVTATDKALNSIIDNKMFDPANGGRADAKDIVIVLTDGQSDKPSSTQTAANKLRSRGATIFSIGIGLGNNKVELVSIAGDEENVFNADDFDLLNNVLYQLAQRTCAASGSEEKPVVVEPPPHSKVYGGILWKKKICIQTSVSFLTIPQMGMTYRFIPEKSSGTVDPYLS</sequence>
<dbReference type="RefSeq" id="XP_055867091.1">
    <property type="nucleotide sequence ID" value="XM_056011116.1"/>
</dbReference>